<keyword evidence="16" id="KW-0865">Zymogen</keyword>
<evidence type="ECO:0000256" key="3">
    <source>
        <dbReference type="ARBA" id="ARBA00004375"/>
    </source>
</evidence>
<comment type="function">
    <text evidence="18">Serine protease that shows proteolytic activity against a non-specific substrate beta-casein. Promotes or induces cell death either by direct binding to and inhibition of BIRC proteins (also called inhibitor of apoptosis proteins, IAPs), leading to an increase in caspase activity, or by a BIRC inhibition-independent, caspase-independent and serine protease activity-dependent mechanism. Can antagonize antiapoptotic activity of th/Diap1 by directly inducing the degradation of th/Diap1.</text>
</comment>
<dbReference type="SUPFAM" id="SSF50156">
    <property type="entry name" value="PDZ domain-like"/>
    <property type="match status" value="1"/>
</dbReference>
<comment type="similarity">
    <text evidence="4">Belongs to the peptidase S1C family.</text>
</comment>
<accession>A0A8J2HRQ4</accession>
<evidence type="ECO:0000256" key="5">
    <source>
        <dbReference type="ARBA" id="ARBA00013033"/>
    </source>
</evidence>
<evidence type="ECO:0000256" key="4">
    <source>
        <dbReference type="ARBA" id="ARBA00010541"/>
    </source>
</evidence>
<dbReference type="SUPFAM" id="SSF50494">
    <property type="entry name" value="Trypsin-like serine proteases"/>
    <property type="match status" value="1"/>
</dbReference>
<evidence type="ECO:0000256" key="17">
    <source>
        <dbReference type="ARBA" id="ARBA00029644"/>
    </source>
</evidence>
<keyword evidence="10" id="KW-0378">Hydrolase</keyword>
<proteinExistence type="inferred from homology"/>
<evidence type="ECO:0000259" key="19">
    <source>
        <dbReference type="PROSITE" id="PS50106"/>
    </source>
</evidence>
<sequence>MASFLYKLLFTTNKNNKFKFIRPISAISQNYSLTHSTKKQYHHDNNHSEASKLIRKFNLTYAVSVGLFGLAYGIYKCSDSDSDSVKNAKKSFDKYYNLLVPKVFAKSDSSNIGDNRSKYNFIADVVQTSLPSVVYIEIKDQTRHDFFTGYPATTSNGSGFIVSEDGLILTNAHVRLQDGSTYTGKVENVDLHTDLATVRINKKNLPVMKLGSSSNIRLGEFVVAIGSPLALSNTITSGIVSGNRQSEELGLDHKHMRYIQTDAPITFGNSGGPLVNLNGEAIGINAMKVTPGISFAIPIDYAKEFLRKVQLHNRDNVGAENNTEHDKRRYVGITMLSLTPDILFQLQQRNSNIPINIRHGVLVWKVILGSPAHTGGLRTGDIITHVNDEPVVEVANIYKAIEKPGALIMTVLRNGETLRLRVEPEDV</sequence>
<dbReference type="OrthoDB" id="4217619at2759"/>
<evidence type="ECO:0000256" key="2">
    <source>
        <dbReference type="ARBA" id="ARBA00004304"/>
    </source>
</evidence>
<dbReference type="GO" id="GO:0043065">
    <property type="term" value="P:positive regulation of apoptotic process"/>
    <property type="evidence" value="ECO:0007669"/>
    <property type="project" value="UniProtKB-ARBA"/>
</dbReference>
<evidence type="ECO:0000256" key="11">
    <source>
        <dbReference type="ARBA" id="ARBA00022825"/>
    </source>
</evidence>
<comment type="catalytic activity">
    <reaction evidence="1">
        <text>Cleavage of non-polar aliphatic amino-acids at the P1 position, with a preference for Val, Ile and Met. At the P2 and P3 positions, Arg is selected most strongly with a secondary preference for other hydrophilic residues.</text>
        <dbReference type="EC" id="3.4.21.108"/>
    </reaction>
</comment>
<dbReference type="InterPro" id="IPR001478">
    <property type="entry name" value="PDZ"/>
</dbReference>
<evidence type="ECO:0000256" key="8">
    <source>
        <dbReference type="ARBA" id="ARBA00022692"/>
    </source>
</evidence>
<gene>
    <name evidence="20" type="ORF">HICCMSTLAB_LOCUS12649</name>
</gene>
<dbReference type="InterPro" id="IPR036034">
    <property type="entry name" value="PDZ_sf"/>
</dbReference>
<keyword evidence="13" id="KW-1133">Transmembrane helix</keyword>
<evidence type="ECO:0000256" key="15">
    <source>
        <dbReference type="ARBA" id="ARBA00023136"/>
    </source>
</evidence>
<evidence type="ECO:0000256" key="1">
    <source>
        <dbReference type="ARBA" id="ARBA00001760"/>
    </source>
</evidence>
<evidence type="ECO:0000313" key="20">
    <source>
        <dbReference type="EMBL" id="CAG5107238.1"/>
    </source>
</evidence>
<dbReference type="PANTHER" id="PTHR22939:SF129">
    <property type="entry name" value="SERINE PROTEASE HTRA2, MITOCHONDRIAL"/>
    <property type="match status" value="1"/>
</dbReference>
<feature type="domain" description="PDZ" evidence="19">
    <location>
        <begin position="341"/>
        <end position="402"/>
    </location>
</feature>
<evidence type="ECO:0000313" key="21">
    <source>
        <dbReference type="Proteomes" id="UP000786811"/>
    </source>
</evidence>
<dbReference type="GO" id="GO:0005758">
    <property type="term" value="C:mitochondrial intermembrane space"/>
    <property type="evidence" value="ECO:0007669"/>
    <property type="project" value="UniProtKB-SubCell"/>
</dbReference>
<dbReference type="Pfam" id="PF13180">
    <property type="entry name" value="PDZ_2"/>
    <property type="match status" value="1"/>
</dbReference>
<comment type="caution">
    <text evidence="20">The sequence shown here is derived from an EMBL/GenBank/DDBJ whole genome shotgun (WGS) entry which is preliminary data.</text>
</comment>
<evidence type="ECO:0000256" key="18">
    <source>
        <dbReference type="ARBA" id="ARBA00035606"/>
    </source>
</evidence>
<dbReference type="PRINTS" id="PR00834">
    <property type="entry name" value="PROTEASES2C"/>
</dbReference>
<dbReference type="Proteomes" id="UP000786811">
    <property type="component" value="Unassembled WGS sequence"/>
</dbReference>
<evidence type="ECO:0000256" key="7">
    <source>
        <dbReference type="ARBA" id="ARBA00022670"/>
    </source>
</evidence>
<dbReference type="GO" id="GO:0004252">
    <property type="term" value="F:serine-type endopeptidase activity"/>
    <property type="evidence" value="ECO:0007669"/>
    <property type="project" value="InterPro"/>
</dbReference>
<keyword evidence="15" id="KW-0472">Membrane</keyword>
<dbReference type="GO" id="GO:0006915">
    <property type="term" value="P:apoptotic process"/>
    <property type="evidence" value="ECO:0007669"/>
    <property type="project" value="UniProtKB-KW"/>
</dbReference>
<keyword evidence="11" id="KW-0720">Serine protease</keyword>
<keyword evidence="7" id="KW-0645">Protease</keyword>
<evidence type="ECO:0000256" key="6">
    <source>
        <dbReference type="ARBA" id="ARBA00016929"/>
    </source>
</evidence>
<dbReference type="PROSITE" id="PS50106">
    <property type="entry name" value="PDZ"/>
    <property type="match status" value="1"/>
</dbReference>
<dbReference type="InterPro" id="IPR009003">
    <property type="entry name" value="Peptidase_S1_PA"/>
</dbReference>
<dbReference type="AlphaFoldDB" id="A0A8J2HRQ4"/>
<evidence type="ECO:0000256" key="10">
    <source>
        <dbReference type="ARBA" id="ARBA00022801"/>
    </source>
</evidence>
<dbReference type="GO" id="GO:0006508">
    <property type="term" value="P:proteolysis"/>
    <property type="evidence" value="ECO:0007669"/>
    <property type="project" value="UniProtKB-KW"/>
</dbReference>
<evidence type="ECO:0000256" key="12">
    <source>
        <dbReference type="ARBA" id="ARBA00022946"/>
    </source>
</evidence>
<dbReference type="SMART" id="SM00228">
    <property type="entry name" value="PDZ"/>
    <property type="match status" value="1"/>
</dbReference>
<dbReference type="EC" id="3.4.21.108" evidence="5"/>
<dbReference type="EMBL" id="CAJNRD030001124">
    <property type="protein sequence ID" value="CAG5107238.1"/>
    <property type="molecule type" value="Genomic_DNA"/>
</dbReference>
<dbReference type="Gene3D" id="2.40.10.120">
    <property type="match status" value="1"/>
</dbReference>
<protein>
    <recommendedName>
        <fullName evidence="6">Serine protease HTRA2, mitochondrial</fullName>
        <ecNumber evidence="5">3.4.21.108</ecNumber>
    </recommendedName>
    <alternativeName>
        <fullName evidence="17">High temperature requirement protein A2</fullName>
    </alternativeName>
</protein>
<keyword evidence="8" id="KW-0812">Transmembrane</keyword>
<dbReference type="FunFam" id="2.40.10.120:FF:000004">
    <property type="entry name" value="Serine protease HTRA2, mitochondrial"/>
    <property type="match status" value="1"/>
</dbReference>
<dbReference type="InterPro" id="IPR001940">
    <property type="entry name" value="Peptidase_S1C"/>
</dbReference>
<dbReference type="GO" id="GO:0007005">
    <property type="term" value="P:mitochondrion organization"/>
    <property type="evidence" value="ECO:0007669"/>
    <property type="project" value="UniProtKB-ARBA"/>
</dbReference>
<dbReference type="Gene3D" id="2.30.42.10">
    <property type="match status" value="1"/>
</dbReference>
<evidence type="ECO:0000256" key="13">
    <source>
        <dbReference type="ARBA" id="ARBA00022989"/>
    </source>
</evidence>
<dbReference type="PANTHER" id="PTHR22939">
    <property type="entry name" value="SERINE PROTEASE FAMILY S1C HTRA-RELATED"/>
    <property type="match status" value="1"/>
</dbReference>
<evidence type="ECO:0000256" key="16">
    <source>
        <dbReference type="ARBA" id="ARBA00023145"/>
    </source>
</evidence>
<keyword evidence="9" id="KW-0053">Apoptosis</keyword>
<comment type="subcellular location">
    <subcellularLocation>
        <location evidence="3">Mitochondrion intermembrane space</location>
        <topology evidence="3">Single-pass membrane protein</topology>
    </subcellularLocation>
    <subcellularLocation>
        <location evidence="2">Mitochondrion membrane</location>
        <topology evidence="2">Single-pass membrane protein</topology>
    </subcellularLocation>
</comment>
<evidence type="ECO:0000256" key="9">
    <source>
        <dbReference type="ARBA" id="ARBA00022703"/>
    </source>
</evidence>
<dbReference type="GO" id="GO:0031966">
    <property type="term" value="C:mitochondrial membrane"/>
    <property type="evidence" value="ECO:0007669"/>
    <property type="project" value="UniProtKB-SubCell"/>
</dbReference>
<dbReference type="Pfam" id="PF13365">
    <property type="entry name" value="Trypsin_2"/>
    <property type="match status" value="1"/>
</dbReference>
<keyword evidence="21" id="KW-1185">Reference proteome</keyword>
<keyword evidence="14" id="KW-0496">Mitochondrion</keyword>
<keyword evidence="12" id="KW-0809">Transit peptide</keyword>
<reference evidence="20" key="1">
    <citation type="submission" date="2021-04" db="EMBL/GenBank/DDBJ databases">
        <authorList>
            <person name="Chebbi M.A.C M."/>
        </authorList>
    </citation>
    <scope>NUCLEOTIDE SEQUENCE</scope>
</reference>
<evidence type="ECO:0000256" key="14">
    <source>
        <dbReference type="ARBA" id="ARBA00023128"/>
    </source>
</evidence>
<organism evidence="20 21">
    <name type="scientific">Cotesia congregata</name>
    <name type="common">Parasitoid wasp</name>
    <name type="synonym">Apanteles congregatus</name>
    <dbReference type="NCBI Taxonomy" id="51543"/>
    <lineage>
        <taxon>Eukaryota</taxon>
        <taxon>Metazoa</taxon>
        <taxon>Ecdysozoa</taxon>
        <taxon>Arthropoda</taxon>
        <taxon>Hexapoda</taxon>
        <taxon>Insecta</taxon>
        <taxon>Pterygota</taxon>
        <taxon>Neoptera</taxon>
        <taxon>Endopterygota</taxon>
        <taxon>Hymenoptera</taxon>
        <taxon>Apocrita</taxon>
        <taxon>Ichneumonoidea</taxon>
        <taxon>Braconidae</taxon>
        <taxon>Microgastrinae</taxon>
        <taxon>Cotesia</taxon>
    </lineage>
</organism>
<name>A0A8J2HRQ4_COTCN</name>